<feature type="region of interest" description="Disordered" evidence="9">
    <location>
        <begin position="331"/>
        <end position="352"/>
    </location>
</feature>
<dbReference type="InterPro" id="IPR019519">
    <property type="entry name" value="Elp5"/>
</dbReference>
<dbReference type="GO" id="GO:0005634">
    <property type="term" value="C:nucleus"/>
    <property type="evidence" value="ECO:0007669"/>
    <property type="project" value="UniProtKB-SubCell"/>
</dbReference>
<keyword evidence="8" id="KW-0539">Nucleus</keyword>
<dbReference type="UniPathway" id="UPA00988"/>
<proteinExistence type="inferred from homology"/>
<dbReference type="GO" id="GO:0005829">
    <property type="term" value="C:cytosol"/>
    <property type="evidence" value="ECO:0007669"/>
    <property type="project" value="TreeGrafter"/>
</dbReference>
<sequence>MPSLLPSILSNSASRAQQQPFLLLQSSLAQSCLPLIRELLRSTRNGAPRSVLLFCLLHPPSALADVHDLQSEHVQIFDWTNRVPVYTDDYQDPGKEVLSHVRTASAGPVTVIIDSLETLLSDVGSLAKTQQFLWELISAVRTRSGARLIIHVLAPSPALAILSETKFSPSLAHITAHPPALLSHIASAYLTPPPPSSPPEKFWRVFIPIAERHYESEKLVYGSNGDGSGSKDMVLEILVRGGDGSGRRRAVERVLEGWSSTTGPCELSSLESLKALFTKKAVQESGSDPTQNLSFNLNLTPEQQQSRAQVPLPYAHEGTLAEQSNEVKGAILYDPDSADDIDDDDPDEDLDI</sequence>
<accession>M2RSB4</accession>
<keyword evidence="6" id="KW-0963">Cytoplasm</keyword>
<dbReference type="STRING" id="914234.M2RSB4"/>
<dbReference type="InterPro" id="IPR027417">
    <property type="entry name" value="P-loop_NTPase"/>
</dbReference>
<evidence type="ECO:0000256" key="3">
    <source>
        <dbReference type="ARBA" id="ARBA00005043"/>
    </source>
</evidence>
<dbReference type="GO" id="GO:0033588">
    <property type="term" value="C:elongator holoenzyme complex"/>
    <property type="evidence" value="ECO:0007669"/>
    <property type="project" value="InterPro"/>
</dbReference>
<comment type="similarity">
    <text evidence="4">Belongs to the ELP5 family.</text>
</comment>
<dbReference type="EMBL" id="KB445791">
    <property type="protein sequence ID" value="EMD41821.1"/>
    <property type="molecule type" value="Genomic_DNA"/>
</dbReference>
<dbReference type="GO" id="GO:0000049">
    <property type="term" value="F:tRNA binding"/>
    <property type="evidence" value="ECO:0007669"/>
    <property type="project" value="TreeGrafter"/>
</dbReference>
<organism evidence="10 11">
    <name type="scientific">Ceriporiopsis subvermispora (strain B)</name>
    <name type="common">White-rot fungus</name>
    <name type="synonym">Gelatoporia subvermispora</name>
    <dbReference type="NCBI Taxonomy" id="914234"/>
    <lineage>
        <taxon>Eukaryota</taxon>
        <taxon>Fungi</taxon>
        <taxon>Dikarya</taxon>
        <taxon>Basidiomycota</taxon>
        <taxon>Agaricomycotina</taxon>
        <taxon>Agaricomycetes</taxon>
        <taxon>Polyporales</taxon>
        <taxon>Gelatoporiaceae</taxon>
        <taxon>Gelatoporia</taxon>
    </lineage>
</organism>
<feature type="compositionally biased region" description="Acidic residues" evidence="9">
    <location>
        <begin position="336"/>
        <end position="352"/>
    </location>
</feature>
<evidence type="ECO:0000256" key="8">
    <source>
        <dbReference type="ARBA" id="ARBA00023242"/>
    </source>
</evidence>
<name>M2RSB4_CERS8</name>
<dbReference type="AlphaFoldDB" id="M2RSB4"/>
<evidence type="ECO:0000256" key="2">
    <source>
        <dbReference type="ARBA" id="ARBA00004496"/>
    </source>
</evidence>
<dbReference type="Pfam" id="PF10483">
    <property type="entry name" value="Elong_Iki1"/>
    <property type="match status" value="1"/>
</dbReference>
<dbReference type="HOGENOM" id="CLU_069162_0_0_1"/>
<comment type="pathway">
    <text evidence="3">tRNA modification; 5-methoxycarbonylmethyl-2-thiouridine-tRNA biosynthesis.</text>
</comment>
<evidence type="ECO:0000256" key="7">
    <source>
        <dbReference type="ARBA" id="ARBA00022694"/>
    </source>
</evidence>
<keyword evidence="7" id="KW-0819">tRNA processing</keyword>
<evidence type="ECO:0000256" key="9">
    <source>
        <dbReference type="SAM" id="MobiDB-lite"/>
    </source>
</evidence>
<evidence type="ECO:0000256" key="1">
    <source>
        <dbReference type="ARBA" id="ARBA00004123"/>
    </source>
</evidence>
<dbReference type="GO" id="GO:0002098">
    <property type="term" value="P:tRNA wobble uridine modification"/>
    <property type="evidence" value="ECO:0007669"/>
    <property type="project" value="InterPro"/>
</dbReference>
<dbReference type="PANTHER" id="PTHR15641:SF1">
    <property type="entry name" value="ELONGATOR COMPLEX PROTEIN 5"/>
    <property type="match status" value="1"/>
</dbReference>
<dbReference type="Gene3D" id="3.40.50.300">
    <property type="entry name" value="P-loop containing nucleotide triphosphate hydrolases"/>
    <property type="match status" value="1"/>
</dbReference>
<reference evidence="10 11" key="1">
    <citation type="journal article" date="2012" name="Proc. Natl. Acad. Sci. U.S.A.">
        <title>Comparative genomics of Ceriporiopsis subvermispora and Phanerochaete chrysosporium provide insight into selective ligninolysis.</title>
        <authorList>
            <person name="Fernandez-Fueyo E."/>
            <person name="Ruiz-Duenas F.J."/>
            <person name="Ferreira P."/>
            <person name="Floudas D."/>
            <person name="Hibbett D.S."/>
            <person name="Canessa P."/>
            <person name="Larrondo L.F."/>
            <person name="James T.Y."/>
            <person name="Seelenfreund D."/>
            <person name="Lobos S."/>
            <person name="Polanco R."/>
            <person name="Tello M."/>
            <person name="Honda Y."/>
            <person name="Watanabe T."/>
            <person name="Watanabe T."/>
            <person name="Ryu J.S."/>
            <person name="Kubicek C.P."/>
            <person name="Schmoll M."/>
            <person name="Gaskell J."/>
            <person name="Hammel K.E."/>
            <person name="St John F.J."/>
            <person name="Vanden Wymelenberg A."/>
            <person name="Sabat G."/>
            <person name="Splinter BonDurant S."/>
            <person name="Syed K."/>
            <person name="Yadav J.S."/>
            <person name="Doddapaneni H."/>
            <person name="Subramanian V."/>
            <person name="Lavin J.L."/>
            <person name="Oguiza J.A."/>
            <person name="Perez G."/>
            <person name="Pisabarro A.G."/>
            <person name="Ramirez L."/>
            <person name="Santoyo F."/>
            <person name="Master E."/>
            <person name="Coutinho P.M."/>
            <person name="Henrissat B."/>
            <person name="Lombard V."/>
            <person name="Magnuson J.K."/>
            <person name="Kuees U."/>
            <person name="Hori C."/>
            <person name="Igarashi K."/>
            <person name="Samejima M."/>
            <person name="Held B.W."/>
            <person name="Barry K.W."/>
            <person name="LaButti K.M."/>
            <person name="Lapidus A."/>
            <person name="Lindquist E.A."/>
            <person name="Lucas S.M."/>
            <person name="Riley R."/>
            <person name="Salamov A.A."/>
            <person name="Hoffmeister D."/>
            <person name="Schwenk D."/>
            <person name="Hadar Y."/>
            <person name="Yarden O."/>
            <person name="de Vries R.P."/>
            <person name="Wiebenga A."/>
            <person name="Stenlid J."/>
            <person name="Eastwood D."/>
            <person name="Grigoriev I.V."/>
            <person name="Berka R.M."/>
            <person name="Blanchette R.A."/>
            <person name="Kersten P."/>
            <person name="Martinez A.T."/>
            <person name="Vicuna R."/>
            <person name="Cullen D."/>
        </authorList>
    </citation>
    <scope>NUCLEOTIDE SEQUENCE [LARGE SCALE GENOMIC DNA]</scope>
    <source>
        <strain evidence="10 11">B</strain>
    </source>
</reference>
<evidence type="ECO:0000256" key="4">
    <source>
        <dbReference type="ARBA" id="ARBA00009567"/>
    </source>
</evidence>
<evidence type="ECO:0000256" key="6">
    <source>
        <dbReference type="ARBA" id="ARBA00022490"/>
    </source>
</evidence>
<dbReference type="PANTHER" id="PTHR15641">
    <property type="entry name" value="ELONGATOR COMPLEX PROTEIN 5"/>
    <property type="match status" value="1"/>
</dbReference>
<evidence type="ECO:0000256" key="5">
    <source>
        <dbReference type="ARBA" id="ARBA00020264"/>
    </source>
</evidence>
<protein>
    <recommendedName>
        <fullName evidence="5">Elongator complex protein 5</fullName>
    </recommendedName>
</protein>
<evidence type="ECO:0000313" key="10">
    <source>
        <dbReference type="EMBL" id="EMD41821.1"/>
    </source>
</evidence>
<gene>
    <name evidence="10" type="ORF">CERSUDRAFT_147159</name>
</gene>
<comment type="subcellular location">
    <subcellularLocation>
        <location evidence="2">Cytoplasm</location>
    </subcellularLocation>
    <subcellularLocation>
        <location evidence="1">Nucleus</location>
    </subcellularLocation>
</comment>
<dbReference type="Proteomes" id="UP000016930">
    <property type="component" value="Unassembled WGS sequence"/>
</dbReference>
<evidence type="ECO:0000313" key="11">
    <source>
        <dbReference type="Proteomes" id="UP000016930"/>
    </source>
</evidence>
<keyword evidence="11" id="KW-1185">Reference proteome</keyword>
<dbReference type="OrthoDB" id="166907at2759"/>